<sequence>MDRLFNAVREVEQSGGISTLGFPLAESAQFRLRTPLMRNPPSRSHFGFPQQPFFLHISVDLTDPKNTEIISPGFRIQWNEVAPWTVSQAGDTGIAPVLSVQTSLLPARKPFHLQRASEARAAEEEVEEGEIDEGDLRGMQVDEQAKDIQPGPARPVDVRSSGSFSLPEVILSSPSATLRSQQAVPLSSSAPPATSEPEFQPQGLVFVPRSGATPAPSQPPRLSLIPRERSVSPAPSDRTTQSAAAAMGNFTRAFVSDKVRQHFFTLGGSRNSLQLLRDKYPKNARPLRIPIALDPGSSPFLITDRRTALHYGILIKGVLRIQPHAVLQPTFKEVVDFYVNGVGKDPKFPVQYTGILPLCFSKSPRVSIAARLYIAETNLEPGMPLMLGMGLLRQFKFDWREETDPDAEICRISVGFGKNRENEDSRVEWELTQTIPLLHTGVTINTSGLPPTHSFIDPISNRYLKEKDS</sequence>
<dbReference type="VEuPathDB" id="CryptoDB:Cvel_26877"/>
<feature type="compositionally biased region" description="Low complexity" evidence="1">
    <location>
        <begin position="185"/>
        <end position="198"/>
    </location>
</feature>
<gene>
    <name evidence="2" type="ORF">Cvel_26877</name>
</gene>
<dbReference type="AlphaFoldDB" id="A0A0G4HEX2"/>
<proteinExistence type="predicted"/>
<feature type="region of interest" description="Disordered" evidence="1">
    <location>
        <begin position="116"/>
        <end position="138"/>
    </location>
</feature>
<evidence type="ECO:0000256" key="1">
    <source>
        <dbReference type="SAM" id="MobiDB-lite"/>
    </source>
</evidence>
<feature type="compositionally biased region" description="Acidic residues" evidence="1">
    <location>
        <begin position="124"/>
        <end position="133"/>
    </location>
</feature>
<feature type="region of interest" description="Disordered" evidence="1">
    <location>
        <begin position="177"/>
        <end position="242"/>
    </location>
</feature>
<protein>
    <submittedName>
        <fullName evidence="2">Uncharacterized protein</fullName>
    </submittedName>
</protein>
<organism evidence="2">
    <name type="scientific">Chromera velia CCMP2878</name>
    <dbReference type="NCBI Taxonomy" id="1169474"/>
    <lineage>
        <taxon>Eukaryota</taxon>
        <taxon>Sar</taxon>
        <taxon>Alveolata</taxon>
        <taxon>Colpodellida</taxon>
        <taxon>Chromeraceae</taxon>
        <taxon>Chromera</taxon>
    </lineage>
</organism>
<evidence type="ECO:0000313" key="2">
    <source>
        <dbReference type="EMBL" id="CEM42594.1"/>
    </source>
</evidence>
<accession>A0A0G4HEX2</accession>
<dbReference type="EMBL" id="CDMZ01002488">
    <property type="protein sequence ID" value="CEM42594.1"/>
    <property type="molecule type" value="Genomic_DNA"/>
</dbReference>
<reference evidence="2" key="1">
    <citation type="submission" date="2014-11" db="EMBL/GenBank/DDBJ databases">
        <authorList>
            <person name="Otto D Thomas"/>
            <person name="Naeem Raeece"/>
        </authorList>
    </citation>
    <scope>NUCLEOTIDE SEQUENCE</scope>
</reference>
<name>A0A0G4HEX2_9ALVE</name>